<protein>
    <recommendedName>
        <fullName evidence="2">rRNA-processing protein FYV7</fullName>
    </recommendedName>
</protein>
<dbReference type="AlphaFoldDB" id="A0A1X2H7K1"/>
<dbReference type="STRING" id="13706.A0A1X2H7K1"/>
<dbReference type="EMBL" id="MCGN01000007">
    <property type="protein sequence ID" value="ORY94537.1"/>
    <property type="molecule type" value="Genomic_DNA"/>
</dbReference>
<dbReference type="OrthoDB" id="2135053at2759"/>
<reference evidence="4 5" key="1">
    <citation type="submission" date="2016-07" db="EMBL/GenBank/DDBJ databases">
        <title>Pervasive Adenine N6-methylation of Active Genes in Fungi.</title>
        <authorList>
            <consortium name="DOE Joint Genome Institute"/>
            <person name="Mondo S.J."/>
            <person name="Dannebaum R.O."/>
            <person name="Kuo R.C."/>
            <person name="Labutti K."/>
            <person name="Haridas S."/>
            <person name="Kuo A."/>
            <person name="Salamov A."/>
            <person name="Ahrendt S.R."/>
            <person name="Lipzen A."/>
            <person name="Sullivan W."/>
            <person name="Andreopoulos W.B."/>
            <person name="Clum A."/>
            <person name="Lindquist E."/>
            <person name="Daum C."/>
            <person name="Ramamoorthy G.K."/>
            <person name="Gryganskyi A."/>
            <person name="Culley D."/>
            <person name="Magnuson J.K."/>
            <person name="James T.Y."/>
            <person name="O'Malley M.A."/>
            <person name="Stajich J.E."/>
            <person name="Spatafora J.W."/>
            <person name="Visel A."/>
            <person name="Grigoriev I.V."/>
        </authorList>
    </citation>
    <scope>NUCLEOTIDE SEQUENCE [LARGE SCALE GENOMIC DNA]</scope>
    <source>
        <strain evidence="4 5">NRRL 2496</strain>
    </source>
</reference>
<comment type="similarity">
    <text evidence="1">Belongs to the FYV7 family.</text>
</comment>
<sequence length="191" mass="22802">MPPKTFKKRGGKPMTSHERSIKKRKDERIHKSSVKSQYYKEIAKENPADDTPDYVKEIFERTIDENGNVVAYGDRNNNSVTRPMATSEKEYDLDAASSSDDEEGKAGQKRRPKPNRYKDELEDQQRKKRTIEEERAERQRQREEKEKARKKYYRERNNERRKMLVRNERGQPNMNTQVSVLLEKMHKKKLV</sequence>
<feature type="compositionally biased region" description="Basic and acidic residues" evidence="3">
    <location>
        <begin position="41"/>
        <end position="64"/>
    </location>
</feature>
<proteinExistence type="inferred from homology"/>
<feature type="compositionally biased region" description="Basic and acidic residues" evidence="3">
    <location>
        <begin position="15"/>
        <end position="30"/>
    </location>
</feature>
<comment type="caution">
    <text evidence="4">The sequence shown here is derived from an EMBL/GenBank/DDBJ whole genome shotgun (WGS) entry which is preliminary data.</text>
</comment>
<dbReference type="OMA" id="SHERSIK"/>
<feature type="compositionally biased region" description="Basic and acidic residues" evidence="3">
    <location>
        <begin position="154"/>
        <end position="169"/>
    </location>
</feature>
<evidence type="ECO:0000256" key="1">
    <source>
        <dbReference type="ARBA" id="ARBA00006800"/>
    </source>
</evidence>
<keyword evidence="5" id="KW-1185">Reference proteome</keyword>
<name>A0A1X2H7K1_SYNRA</name>
<dbReference type="Proteomes" id="UP000242180">
    <property type="component" value="Unassembled WGS sequence"/>
</dbReference>
<dbReference type="Pfam" id="PF08524">
    <property type="entry name" value="rRNA_processing"/>
    <property type="match status" value="1"/>
</dbReference>
<organism evidence="4 5">
    <name type="scientific">Syncephalastrum racemosum</name>
    <name type="common">Filamentous fungus</name>
    <dbReference type="NCBI Taxonomy" id="13706"/>
    <lineage>
        <taxon>Eukaryota</taxon>
        <taxon>Fungi</taxon>
        <taxon>Fungi incertae sedis</taxon>
        <taxon>Mucoromycota</taxon>
        <taxon>Mucoromycotina</taxon>
        <taxon>Mucoromycetes</taxon>
        <taxon>Mucorales</taxon>
        <taxon>Syncephalastraceae</taxon>
        <taxon>Syncephalastrum</taxon>
    </lineage>
</organism>
<dbReference type="InterPro" id="IPR013730">
    <property type="entry name" value="Fyv7/TAP26"/>
</dbReference>
<gene>
    <name evidence="4" type="ORF">BCR43DRAFT_494173</name>
</gene>
<feature type="compositionally biased region" description="Basic residues" evidence="3">
    <location>
        <begin position="1"/>
        <end position="11"/>
    </location>
</feature>
<accession>A0A1X2H7K1</accession>
<evidence type="ECO:0000256" key="2">
    <source>
        <dbReference type="ARBA" id="ARBA00018780"/>
    </source>
</evidence>
<feature type="region of interest" description="Disordered" evidence="3">
    <location>
        <begin position="1"/>
        <end position="177"/>
    </location>
</feature>
<evidence type="ECO:0000313" key="5">
    <source>
        <dbReference type="Proteomes" id="UP000242180"/>
    </source>
</evidence>
<evidence type="ECO:0000313" key="4">
    <source>
        <dbReference type="EMBL" id="ORY94537.1"/>
    </source>
</evidence>
<feature type="compositionally biased region" description="Basic and acidic residues" evidence="3">
    <location>
        <begin position="116"/>
        <end position="147"/>
    </location>
</feature>
<dbReference type="InParanoid" id="A0A1X2H7K1"/>
<evidence type="ECO:0000256" key="3">
    <source>
        <dbReference type="SAM" id="MobiDB-lite"/>
    </source>
</evidence>